<dbReference type="AlphaFoldDB" id="A0A1I2A5E2"/>
<keyword evidence="3" id="KW-1185">Reference proteome</keyword>
<evidence type="ECO:0000256" key="1">
    <source>
        <dbReference type="SAM" id="Phobius"/>
    </source>
</evidence>
<dbReference type="EMBL" id="FONH01000002">
    <property type="protein sequence ID" value="SFE37980.1"/>
    <property type="molecule type" value="Genomic_DNA"/>
</dbReference>
<dbReference type="STRING" id="500610.SAMN02799615_00897"/>
<dbReference type="RefSeq" id="WP_026636523.1">
    <property type="nucleotide sequence ID" value="NZ_FONH01000002.1"/>
</dbReference>
<accession>A0A1I2A5E2</accession>
<evidence type="ECO:0000313" key="3">
    <source>
        <dbReference type="Proteomes" id="UP000199477"/>
    </source>
</evidence>
<proteinExistence type="predicted"/>
<feature type="transmembrane region" description="Helical" evidence="1">
    <location>
        <begin position="30"/>
        <end position="51"/>
    </location>
</feature>
<evidence type="ECO:0000313" key="2">
    <source>
        <dbReference type="EMBL" id="SFE37980.1"/>
    </source>
</evidence>
<reference evidence="3" key="1">
    <citation type="submission" date="2016-10" db="EMBL/GenBank/DDBJ databases">
        <authorList>
            <person name="Varghese N."/>
            <person name="Submissions S."/>
        </authorList>
    </citation>
    <scope>NUCLEOTIDE SEQUENCE [LARGE SCALE GENOMIC DNA]</scope>
    <source>
        <strain evidence="3">UNC178MFTsu3.1</strain>
    </source>
</reference>
<dbReference type="Proteomes" id="UP000199477">
    <property type="component" value="Unassembled WGS sequence"/>
</dbReference>
<feature type="transmembrane region" description="Helical" evidence="1">
    <location>
        <begin position="7"/>
        <end position="24"/>
    </location>
</feature>
<keyword evidence="1" id="KW-0472">Membrane</keyword>
<name>A0A1I2A5E2_9GAMM</name>
<keyword evidence="1" id="KW-0812">Transmembrane</keyword>
<protein>
    <submittedName>
        <fullName evidence="2">Uncharacterized protein</fullName>
    </submittedName>
</protein>
<keyword evidence="1" id="KW-1133">Transmembrane helix</keyword>
<gene>
    <name evidence="2" type="ORF">SAMN02799615_00897</name>
</gene>
<organism evidence="2 3">
    <name type="scientific">Dyella marensis</name>
    <dbReference type="NCBI Taxonomy" id="500610"/>
    <lineage>
        <taxon>Bacteria</taxon>
        <taxon>Pseudomonadati</taxon>
        <taxon>Pseudomonadota</taxon>
        <taxon>Gammaproteobacteria</taxon>
        <taxon>Lysobacterales</taxon>
        <taxon>Rhodanobacteraceae</taxon>
        <taxon>Dyella</taxon>
    </lineage>
</organism>
<sequence>MRIRHFALLLLWVVFLGFSGPWLISAPSTAAVLIGLMQAVVLLWLTHRWLFKPTSKDPA</sequence>